<sequence>MKNFKNLLFAFIILCAFSITAQNNPFKVDVVGTGEPILLFPGFACTGDVWNETVIELSKNYECHVFTFAGFGDVPAIEKPWLPKIKEGVLTYISKNKLENPIVIGHSLGGALALWMATESSSYKKLIVVDALPSTGALMMPDFKSEYMVYDSPYNKQVLEMNNADFENMASQMAGSMSSDKLKQLQIKDWMIKADRETYVYGYTDLLKLDLREDLSKINIPVTILAATEPYGLEMAKSTYDTQYNALGEYTIEFANGSSHFIMYDQPKWFLENLKKALNN</sequence>
<dbReference type="SUPFAM" id="SSF53474">
    <property type="entry name" value="alpha/beta-Hydrolases"/>
    <property type="match status" value="1"/>
</dbReference>
<name>A0A0F9YKG9_9ZZZZ</name>
<comment type="caution">
    <text evidence="2">The sequence shown here is derived from an EMBL/GenBank/DDBJ whole genome shotgun (WGS) entry which is preliminary data.</text>
</comment>
<accession>A0A0F9YKG9</accession>
<proteinExistence type="predicted"/>
<organism evidence="2">
    <name type="scientific">marine sediment metagenome</name>
    <dbReference type="NCBI Taxonomy" id="412755"/>
    <lineage>
        <taxon>unclassified sequences</taxon>
        <taxon>metagenomes</taxon>
        <taxon>ecological metagenomes</taxon>
    </lineage>
</organism>
<dbReference type="InterPro" id="IPR029058">
    <property type="entry name" value="AB_hydrolase_fold"/>
</dbReference>
<dbReference type="Gene3D" id="3.40.50.1820">
    <property type="entry name" value="alpha/beta hydrolase"/>
    <property type="match status" value="1"/>
</dbReference>
<feature type="domain" description="AB hydrolase-1" evidence="1">
    <location>
        <begin position="37"/>
        <end position="271"/>
    </location>
</feature>
<dbReference type="EMBL" id="LAZR01000020">
    <property type="protein sequence ID" value="KKO05079.1"/>
    <property type="molecule type" value="Genomic_DNA"/>
</dbReference>
<evidence type="ECO:0000313" key="2">
    <source>
        <dbReference type="EMBL" id="KKO05079.1"/>
    </source>
</evidence>
<dbReference type="Pfam" id="PF12697">
    <property type="entry name" value="Abhydrolase_6"/>
    <property type="match status" value="1"/>
</dbReference>
<gene>
    <name evidence="2" type="ORF">LCGC14_0078990</name>
</gene>
<dbReference type="AlphaFoldDB" id="A0A0F9YKG9"/>
<evidence type="ECO:0000259" key="1">
    <source>
        <dbReference type="Pfam" id="PF12697"/>
    </source>
</evidence>
<dbReference type="InterPro" id="IPR050266">
    <property type="entry name" value="AB_hydrolase_sf"/>
</dbReference>
<dbReference type="InterPro" id="IPR000073">
    <property type="entry name" value="AB_hydrolase_1"/>
</dbReference>
<dbReference type="PANTHER" id="PTHR43798">
    <property type="entry name" value="MONOACYLGLYCEROL LIPASE"/>
    <property type="match status" value="1"/>
</dbReference>
<reference evidence="2" key="1">
    <citation type="journal article" date="2015" name="Nature">
        <title>Complex archaea that bridge the gap between prokaryotes and eukaryotes.</title>
        <authorList>
            <person name="Spang A."/>
            <person name="Saw J.H."/>
            <person name="Jorgensen S.L."/>
            <person name="Zaremba-Niedzwiedzka K."/>
            <person name="Martijn J."/>
            <person name="Lind A.E."/>
            <person name="van Eijk R."/>
            <person name="Schleper C."/>
            <person name="Guy L."/>
            <person name="Ettema T.J."/>
        </authorList>
    </citation>
    <scope>NUCLEOTIDE SEQUENCE</scope>
</reference>
<protein>
    <recommendedName>
        <fullName evidence="1">AB hydrolase-1 domain-containing protein</fullName>
    </recommendedName>
</protein>